<evidence type="ECO:0000313" key="3">
    <source>
        <dbReference type="EMBL" id="CAG9310812.1"/>
    </source>
</evidence>
<feature type="coiled-coil region" evidence="1">
    <location>
        <begin position="168"/>
        <end position="196"/>
    </location>
</feature>
<evidence type="ECO:0000313" key="4">
    <source>
        <dbReference type="Proteomes" id="UP001162131"/>
    </source>
</evidence>
<reference evidence="3" key="1">
    <citation type="submission" date="2021-09" db="EMBL/GenBank/DDBJ databases">
        <authorList>
            <consortium name="AG Swart"/>
            <person name="Singh M."/>
            <person name="Singh A."/>
            <person name="Seah K."/>
            <person name="Emmerich C."/>
        </authorList>
    </citation>
    <scope>NUCLEOTIDE SEQUENCE</scope>
    <source>
        <strain evidence="3">ATCC30299</strain>
    </source>
</reference>
<evidence type="ECO:0000256" key="1">
    <source>
        <dbReference type="SAM" id="Coils"/>
    </source>
</evidence>
<sequence length="393" mass="45570">MQGRPLFQPQLYPETNYNGDFRIGRKLYGINKNQETYNPTHISPERYEKPQAYYKPKTPPAQIQANPEIVPSPSQPPSSKAQDYTKELYELQEKLRQKNEELQLYQRINQSPRPADNKQNSLEIYNRINKGMYDKYQFQEKKKEQVQSLDYQLSQKEKSKQMETVVREQELISRLEDLQRRRAEELQSRIEKYQKAKEYREHLEMQAGIRQHIKQEEIIDMKSNVQMPPEMPPATNYSNNQGQGEGFTNAMSFYDSVTSNGNPMYTKKRPRTIFYNPITGALQDTAPFLFGNGSPSVQIIKRPENPYLPAFKNKARIAVDLADHPAFQQPKYTKSSPKVVASFPITGNANPLIYQSDFKESAAKFFGVEERPMIKNSSEKSLASYGSIVINNR</sequence>
<evidence type="ECO:0000256" key="2">
    <source>
        <dbReference type="SAM" id="MobiDB-lite"/>
    </source>
</evidence>
<keyword evidence="4" id="KW-1185">Reference proteome</keyword>
<dbReference type="Proteomes" id="UP001162131">
    <property type="component" value="Unassembled WGS sequence"/>
</dbReference>
<dbReference type="AlphaFoldDB" id="A0AAU9IBD1"/>
<dbReference type="EMBL" id="CAJZBQ010000003">
    <property type="protein sequence ID" value="CAG9310812.1"/>
    <property type="molecule type" value="Genomic_DNA"/>
</dbReference>
<accession>A0AAU9IBD1</accession>
<proteinExistence type="predicted"/>
<feature type="region of interest" description="Disordered" evidence="2">
    <location>
        <begin position="31"/>
        <end position="83"/>
    </location>
</feature>
<name>A0AAU9IBD1_9CILI</name>
<organism evidence="3 4">
    <name type="scientific">Blepharisma stoltei</name>
    <dbReference type="NCBI Taxonomy" id="1481888"/>
    <lineage>
        <taxon>Eukaryota</taxon>
        <taxon>Sar</taxon>
        <taxon>Alveolata</taxon>
        <taxon>Ciliophora</taxon>
        <taxon>Postciliodesmatophora</taxon>
        <taxon>Heterotrichea</taxon>
        <taxon>Heterotrichida</taxon>
        <taxon>Blepharismidae</taxon>
        <taxon>Blepharisma</taxon>
    </lineage>
</organism>
<gene>
    <name evidence="3" type="ORF">BSTOLATCC_MIC2526</name>
</gene>
<keyword evidence="1" id="KW-0175">Coiled coil</keyword>
<feature type="compositionally biased region" description="Polar residues" evidence="2">
    <location>
        <begin position="31"/>
        <end position="41"/>
    </location>
</feature>
<protein>
    <submittedName>
        <fullName evidence="3">Uncharacterized protein</fullName>
    </submittedName>
</protein>
<comment type="caution">
    <text evidence="3">The sequence shown here is derived from an EMBL/GenBank/DDBJ whole genome shotgun (WGS) entry which is preliminary data.</text>
</comment>